<dbReference type="EMBL" id="JANIIK010000047">
    <property type="protein sequence ID" value="KAJ3600298.1"/>
    <property type="molecule type" value="Genomic_DNA"/>
</dbReference>
<reference evidence="2" key="1">
    <citation type="submission" date="2022-07" db="EMBL/GenBank/DDBJ databases">
        <title>Chromosome-level genome of Muraenolepis orangiensis.</title>
        <authorList>
            <person name="Kim J."/>
        </authorList>
    </citation>
    <scope>NUCLEOTIDE SEQUENCE</scope>
    <source>
        <strain evidence="2">KU_S4_2022</strain>
        <tissue evidence="2">Muscle</tissue>
    </source>
</reference>
<name>A0A9Q0IJG3_9TELE</name>
<proteinExistence type="predicted"/>
<dbReference type="Proteomes" id="UP001148018">
    <property type="component" value="Unassembled WGS sequence"/>
</dbReference>
<organism evidence="2 3">
    <name type="scientific">Muraenolepis orangiensis</name>
    <name type="common">Patagonian moray cod</name>
    <dbReference type="NCBI Taxonomy" id="630683"/>
    <lineage>
        <taxon>Eukaryota</taxon>
        <taxon>Metazoa</taxon>
        <taxon>Chordata</taxon>
        <taxon>Craniata</taxon>
        <taxon>Vertebrata</taxon>
        <taxon>Euteleostomi</taxon>
        <taxon>Actinopterygii</taxon>
        <taxon>Neopterygii</taxon>
        <taxon>Teleostei</taxon>
        <taxon>Neoteleostei</taxon>
        <taxon>Acanthomorphata</taxon>
        <taxon>Zeiogadaria</taxon>
        <taxon>Gadariae</taxon>
        <taxon>Gadiformes</taxon>
        <taxon>Muraenolepidoidei</taxon>
        <taxon>Muraenolepididae</taxon>
        <taxon>Muraenolepis</taxon>
    </lineage>
</organism>
<evidence type="ECO:0000313" key="2">
    <source>
        <dbReference type="EMBL" id="KAJ3600298.1"/>
    </source>
</evidence>
<keyword evidence="3" id="KW-1185">Reference proteome</keyword>
<evidence type="ECO:0000256" key="1">
    <source>
        <dbReference type="SAM" id="MobiDB-lite"/>
    </source>
</evidence>
<evidence type="ECO:0000313" key="3">
    <source>
        <dbReference type="Proteomes" id="UP001148018"/>
    </source>
</evidence>
<accession>A0A9Q0IJG3</accession>
<dbReference type="AlphaFoldDB" id="A0A9Q0IJG3"/>
<comment type="caution">
    <text evidence="2">The sequence shown here is derived from an EMBL/GenBank/DDBJ whole genome shotgun (WGS) entry which is preliminary data.</text>
</comment>
<feature type="region of interest" description="Disordered" evidence="1">
    <location>
        <begin position="24"/>
        <end position="46"/>
    </location>
</feature>
<protein>
    <submittedName>
        <fullName evidence="2">Uncharacterized protein</fullName>
    </submittedName>
</protein>
<sequence length="85" mass="8763">MASWCLGGEKGSCQGSFTSCSSGLDPLQPLGHRAGQRGAQDEDGSGTVTLVSTALPEEGSFTWEETQMYLLAGTDLSSSQTSGKS</sequence>
<gene>
    <name evidence="2" type="ORF">NHX12_031283</name>
</gene>